<dbReference type="OMA" id="QRRFMAK"/>
<protein>
    <recommendedName>
        <fullName evidence="4">Large ribosomal subunit protein bL33c</fullName>
    </recommendedName>
    <alternativeName>
        <fullName evidence="5">50S ribosomal protein L33, chloroplastic</fullName>
    </alternativeName>
</protein>
<evidence type="ECO:0000256" key="2">
    <source>
        <dbReference type="ARBA" id="ARBA00022980"/>
    </source>
</evidence>
<accession>A0A0D2R2Z5</accession>
<dbReference type="NCBIfam" id="TIGR01023">
    <property type="entry name" value="rpmG_bact"/>
    <property type="match status" value="1"/>
</dbReference>
<dbReference type="STRING" id="29730.A0A0D2R2Z5"/>
<gene>
    <name evidence="6" type="ORF">B456_007G320000</name>
</gene>
<keyword evidence="3" id="KW-0687">Ribonucleoprotein</keyword>
<organism evidence="6 7">
    <name type="scientific">Gossypium raimondii</name>
    <name type="common">Peruvian cotton</name>
    <name type="synonym">Gossypium klotzschianum subsp. raimondii</name>
    <dbReference type="NCBI Taxonomy" id="29730"/>
    <lineage>
        <taxon>Eukaryota</taxon>
        <taxon>Viridiplantae</taxon>
        <taxon>Streptophyta</taxon>
        <taxon>Embryophyta</taxon>
        <taxon>Tracheophyta</taxon>
        <taxon>Spermatophyta</taxon>
        <taxon>Magnoliopsida</taxon>
        <taxon>eudicotyledons</taxon>
        <taxon>Gunneridae</taxon>
        <taxon>Pentapetalae</taxon>
        <taxon>rosids</taxon>
        <taxon>malvids</taxon>
        <taxon>Malvales</taxon>
        <taxon>Malvaceae</taxon>
        <taxon>Malvoideae</taxon>
        <taxon>Gossypium</taxon>
    </lineage>
</organism>
<dbReference type="GO" id="GO:1990904">
    <property type="term" value="C:ribonucleoprotein complex"/>
    <property type="evidence" value="ECO:0007669"/>
    <property type="project" value="UniProtKB-KW"/>
</dbReference>
<dbReference type="PROSITE" id="PS00582">
    <property type="entry name" value="RIBOSOMAL_L33"/>
    <property type="match status" value="1"/>
</dbReference>
<comment type="similarity">
    <text evidence="1">Belongs to the bacterial ribosomal protein bL33 family.</text>
</comment>
<keyword evidence="2" id="KW-0689">Ribosomal protein</keyword>
<dbReference type="InterPro" id="IPR038584">
    <property type="entry name" value="Ribosomal_bL33_sf"/>
</dbReference>
<evidence type="ECO:0000256" key="5">
    <source>
        <dbReference type="ARBA" id="ARBA00035429"/>
    </source>
</evidence>
<dbReference type="NCBIfam" id="NF001764">
    <property type="entry name" value="PRK00504.1"/>
    <property type="match status" value="1"/>
</dbReference>
<dbReference type="Pfam" id="PF00471">
    <property type="entry name" value="Ribosomal_L33"/>
    <property type="match status" value="1"/>
</dbReference>
<dbReference type="Gene3D" id="2.20.28.120">
    <property type="entry name" value="Ribosomal protein L33"/>
    <property type="match status" value="1"/>
</dbReference>
<dbReference type="eggNOG" id="ENOG502S7HT">
    <property type="taxonomic scope" value="Eukaryota"/>
</dbReference>
<dbReference type="Proteomes" id="UP000032304">
    <property type="component" value="Chromosome 7"/>
</dbReference>
<name>A0A0D2R2Z5_GOSRA</name>
<evidence type="ECO:0000313" key="7">
    <source>
        <dbReference type="Proteomes" id="UP000032304"/>
    </source>
</evidence>
<evidence type="ECO:0000256" key="1">
    <source>
        <dbReference type="ARBA" id="ARBA00007596"/>
    </source>
</evidence>
<dbReference type="PANTHER" id="PTHR43168:SF2">
    <property type="entry name" value="LARGE RIBOSOMAL SUBUNIT PROTEIN BL33C"/>
    <property type="match status" value="1"/>
</dbReference>
<dbReference type="GO" id="GO:0005737">
    <property type="term" value="C:cytoplasm"/>
    <property type="evidence" value="ECO:0007669"/>
    <property type="project" value="UniProtKB-ARBA"/>
</dbReference>
<dbReference type="GO" id="GO:0006412">
    <property type="term" value="P:translation"/>
    <property type="evidence" value="ECO:0007669"/>
    <property type="project" value="InterPro"/>
</dbReference>
<evidence type="ECO:0000313" key="6">
    <source>
        <dbReference type="EMBL" id="KJB45678.1"/>
    </source>
</evidence>
<evidence type="ECO:0000256" key="3">
    <source>
        <dbReference type="ARBA" id="ARBA00023274"/>
    </source>
</evidence>
<reference evidence="6 7" key="1">
    <citation type="journal article" date="2012" name="Nature">
        <title>Repeated polyploidization of Gossypium genomes and the evolution of spinnable cotton fibres.</title>
        <authorList>
            <person name="Paterson A.H."/>
            <person name="Wendel J.F."/>
            <person name="Gundlach H."/>
            <person name="Guo H."/>
            <person name="Jenkins J."/>
            <person name="Jin D."/>
            <person name="Llewellyn D."/>
            <person name="Showmaker K.C."/>
            <person name="Shu S."/>
            <person name="Udall J."/>
            <person name="Yoo M.J."/>
            <person name="Byers R."/>
            <person name="Chen W."/>
            <person name="Doron-Faigenboim A."/>
            <person name="Duke M.V."/>
            <person name="Gong L."/>
            <person name="Grimwood J."/>
            <person name="Grover C."/>
            <person name="Grupp K."/>
            <person name="Hu G."/>
            <person name="Lee T.H."/>
            <person name="Li J."/>
            <person name="Lin L."/>
            <person name="Liu T."/>
            <person name="Marler B.S."/>
            <person name="Page J.T."/>
            <person name="Roberts A.W."/>
            <person name="Romanel E."/>
            <person name="Sanders W.S."/>
            <person name="Szadkowski E."/>
            <person name="Tan X."/>
            <person name="Tang H."/>
            <person name="Xu C."/>
            <person name="Wang J."/>
            <person name="Wang Z."/>
            <person name="Zhang D."/>
            <person name="Zhang L."/>
            <person name="Ashrafi H."/>
            <person name="Bedon F."/>
            <person name="Bowers J.E."/>
            <person name="Brubaker C.L."/>
            <person name="Chee P.W."/>
            <person name="Das S."/>
            <person name="Gingle A.R."/>
            <person name="Haigler C.H."/>
            <person name="Harker D."/>
            <person name="Hoffmann L.V."/>
            <person name="Hovav R."/>
            <person name="Jones D.C."/>
            <person name="Lemke C."/>
            <person name="Mansoor S."/>
            <person name="ur Rahman M."/>
            <person name="Rainville L.N."/>
            <person name="Rambani A."/>
            <person name="Reddy U.K."/>
            <person name="Rong J.K."/>
            <person name="Saranga Y."/>
            <person name="Scheffler B.E."/>
            <person name="Scheffler J.A."/>
            <person name="Stelly D.M."/>
            <person name="Triplett B.A."/>
            <person name="Van Deynze A."/>
            <person name="Vaslin M.F."/>
            <person name="Waghmare V.N."/>
            <person name="Walford S.A."/>
            <person name="Wright R.J."/>
            <person name="Zaki E.A."/>
            <person name="Zhang T."/>
            <person name="Dennis E.S."/>
            <person name="Mayer K.F."/>
            <person name="Peterson D.G."/>
            <person name="Rokhsar D.S."/>
            <person name="Wang X."/>
            <person name="Schmutz J."/>
        </authorList>
    </citation>
    <scope>NUCLEOTIDE SEQUENCE [LARGE SCALE GENOMIC DNA]</scope>
</reference>
<dbReference type="InterPro" id="IPR018264">
    <property type="entry name" value="Ribosomal_bL33_CS"/>
</dbReference>
<dbReference type="GO" id="GO:0003735">
    <property type="term" value="F:structural constituent of ribosome"/>
    <property type="evidence" value="ECO:0007669"/>
    <property type="project" value="InterPro"/>
</dbReference>
<dbReference type="InterPro" id="IPR001705">
    <property type="entry name" value="Ribosomal_bL33"/>
</dbReference>
<dbReference type="Gramene" id="KJB45678">
    <property type="protein sequence ID" value="KJB45678"/>
    <property type="gene ID" value="B456_007G320000"/>
</dbReference>
<dbReference type="HAMAP" id="MF_00294">
    <property type="entry name" value="Ribosomal_bL33"/>
    <property type="match status" value="1"/>
</dbReference>
<dbReference type="PANTHER" id="PTHR43168">
    <property type="entry name" value="50S RIBOSOMAL PROTEIN L33, CHLOROPLASTIC"/>
    <property type="match status" value="1"/>
</dbReference>
<sequence>MEKEKEIGLWENKKQEKLGELKTQRRFMAKSKNVRVTIILEYTSSVRNGFNKESMGISMYITQKNQHNTSNQLELKKFCLYCYKHTIHGEIKK</sequence>
<evidence type="ECO:0000256" key="4">
    <source>
        <dbReference type="ARBA" id="ARBA00035276"/>
    </source>
</evidence>
<keyword evidence="7" id="KW-1185">Reference proteome</keyword>
<dbReference type="EMBL" id="CM001746">
    <property type="protein sequence ID" value="KJB45678.1"/>
    <property type="molecule type" value="Genomic_DNA"/>
</dbReference>
<dbReference type="GO" id="GO:0005840">
    <property type="term" value="C:ribosome"/>
    <property type="evidence" value="ECO:0007669"/>
    <property type="project" value="UniProtKB-KW"/>
</dbReference>
<dbReference type="InterPro" id="IPR011332">
    <property type="entry name" value="Ribosomal_zn-bd"/>
</dbReference>
<dbReference type="AlphaFoldDB" id="A0A0D2R2Z5"/>
<dbReference type="SUPFAM" id="SSF57829">
    <property type="entry name" value="Zn-binding ribosomal proteins"/>
    <property type="match status" value="1"/>
</dbReference>
<proteinExistence type="inferred from homology"/>